<dbReference type="AlphaFoldDB" id="B9RRF6"/>
<protein>
    <submittedName>
        <fullName evidence="1">Uncharacterized protein</fullName>
    </submittedName>
</protein>
<evidence type="ECO:0000313" key="2">
    <source>
        <dbReference type="Proteomes" id="UP000008311"/>
    </source>
</evidence>
<dbReference type="InterPro" id="IPR036691">
    <property type="entry name" value="Endo/exonu/phosph_ase_sf"/>
</dbReference>
<proteinExistence type="predicted"/>
<dbReference type="PANTHER" id="PTHR33710">
    <property type="entry name" value="BNAC02G09200D PROTEIN"/>
    <property type="match status" value="1"/>
</dbReference>
<dbReference type="SUPFAM" id="SSF56219">
    <property type="entry name" value="DNase I-like"/>
    <property type="match status" value="1"/>
</dbReference>
<accession>B9RRF6</accession>
<dbReference type="PANTHER" id="PTHR33710:SF77">
    <property type="entry name" value="DNASE I-LIKE SUPERFAMILY PROTEIN"/>
    <property type="match status" value="1"/>
</dbReference>
<name>B9RRF6_RICCO</name>
<evidence type="ECO:0000313" key="1">
    <source>
        <dbReference type="EMBL" id="EEF46072.1"/>
    </source>
</evidence>
<organism evidence="1 2">
    <name type="scientific">Ricinus communis</name>
    <name type="common">Castor bean</name>
    <dbReference type="NCBI Taxonomy" id="3988"/>
    <lineage>
        <taxon>Eukaryota</taxon>
        <taxon>Viridiplantae</taxon>
        <taxon>Streptophyta</taxon>
        <taxon>Embryophyta</taxon>
        <taxon>Tracheophyta</taxon>
        <taxon>Spermatophyta</taxon>
        <taxon>Magnoliopsida</taxon>
        <taxon>eudicotyledons</taxon>
        <taxon>Gunneridae</taxon>
        <taxon>Pentapetalae</taxon>
        <taxon>rosids</taxon>
        <taxon>fabids</taxon>
        <taxon>Malpighiales</taxon>
        <taxon>Euphorbiaceae</taxon>
        <taxon>Acalyphoideae</taxon>
        <taxon>Acalypheae</taxon>
        <taxon>Ricinus</taxon>
    </lineage>
</organism>
<keyword evidence="2" id="KW-1185">Reference proteome</keyword>
<reference evidence="2" key="1">
    <citation type="journal article" date="2010" name="Nat. Biotechnol.">
        <title>Draft genome sequence of the oilseed species Ricinus communis.</title>
        <authorList>
            <person name="Chan A.P."/>
            <person name="Crabtree J."/>
            <person name="Zhao Q."/>
            <person name="Lorenzi H."/>
            <person name="Orvis J."/>
            <person name="Puiu D."/>
            <person name="Melake-Berhan A."/>
            <person name="Jones K.M."/>
            <person name="Redman J."/>
            <person name="Chen G."/>
            <person name="Cahoon E.B."/>
            <person name="Gedil M."/>
            <person name="Stanke M."/>
            <person name="Haas B.J."/>
            <person name="Wortman J.R."/>
            <person name="Fraser-Liggett C.M."/>
            <person name="Ravel J."/>
            <person name="Rabinowicz P.D."/>
        </authorList>
    </citation>
    <scope>NUCLEOTIDE SEQUENCE [LARGE SCALE GENOMIC DNA]</scope>
    <source>
        <strain evidence="2">cv. Hale</strain>
    </source>
</reference>
<dbReference type="Proteomes" id="UP000008311">
    <property type="component" value="Unassembled WGS sequence"/>
</dbReference>
<gene>
    <name evidence="1" type="ORF">RCOM_1189870</name>
</gene>
<sequence length="261" mass="29992">MDEHLNDFLIAGYFNAILCPVEKTGENSYWSRHKAFANFISNIGVVDMPFKVHPSTWTNRRPWQANIQECLDRALASPSWSNLFPQAFVLHLAEYWLKSLSYSNTIHWSINTKIFSSLISDGNIILKLLILLTWSKGIHKNQKKEIEDIEANFSFLNQTTGGKDVVTIQDMEKSLARAIANEEAFWAQKARMDCLNSGMVIEGMPPWIDANMNNSLIQQVTNEEIRGVVFSIYPDKNLRHDGFTGRSFHKHWDLIQQEVCN</sequence>
<dbReference type="InParanoid" id="B9RRF6"/>
<dbReference type="Gene3D" id="3.60.10.10">
    <property type="entry name" value="Endonuclease/exonuclease/phosphatase"/>
    <property type="match status" value="1"/>
</dbReference>
<dbReference type="EMBL" id="EQ973803">
    <property type="protein sequence ID" value="EEF46072.1"/>
    <property type="molecule type" value="Genomic_DNA"/>
</dbReference>